<dbReference type="eggNOG" id="COG0596">
    <property type="taxonomic scope" value="Bacteria"/>
</dbReference>
<dbReference type="InterPro" id="IPR000073">
    <property type="entry name" value="AB_hydrolase_1"/>
</dbReference>
<evidence type="ECO:0000313" key="3">
    <source>
        <dbReference type="Proteomes" id="UP000005845"/>
    </source>
</evidence>
<dbReference type="AlphaFoldDB" id="H5TXH5"/>
<feature type="domain" description="AB hydrolase-1" evidence="1">
    <location>
        <begin position="16"/>
        <end position="201"/>
    </location>
</feature>
<dbReference type="PANTHER" id="PTHR43798">
    <property type="entry name" value="MONOACYLGLYCEROL LIPASE"/>
    <property type="match status" value="1"/>
</dbReference>
<dbReference type="RefSeq" id="WP_005203665.1">
    <property type="nucleotide sequence ID" value="NZ_BAFC01000034.1"/>
</dbReference>
<dbReference type="Gene3D" id="3.40.50.1820">
    <property type="entry name" value="alpha/beta hydrolase"/>
    <property type="match status" value="1"/>
</dbReference>
<sequence>MAPLHTYVFGPPDGQAVVALHGLTGHGRRWEHFASSSIPELRVIAPDLLGHGRSPWRPPWGLDDHVDAVATAVETQLGADEPFVLVGHSFGGAIAVRLAARMPDQVRRLILLDPAQGLDPVFALEVSTDSLDNWDYANADAARAAKLSEGWADVPTDDLDRELDEHLVDLPHGRVGWRISEPAAATAWSEMARPFVLPPRGVGTDVVVADRVDPPFVGRAFLDACAAERPDVTVHHADCAHMVPFLEPDLCATLIREGAGLLPEGK</sequence>
<evidence type="ECO:0000313" key="2">
    <source>
        <dbReference type="EMBL" id="GAB38183.1"/>
    </source>
</evidence>
<comment type="caution">
    <text evidence="2">The sequence shown here is derived from an EMBL/GenBank/DDBJ whole genome shotgun (WGS) entry which is preliminary data.</text>
</comment>
<proteinExistence type="predicted"/>
<dbReference type="PANTHER" id="PTHR43798:SF33">
    <property type="entry name" value="HYDROLASE, PUTATIVE (AFU_ORTHOLOGUE AFUA_2G14860)-RELATED"/>
    <property type="match status" value="1"/>
</dbReference>
<name>H5TXH5_9ACTN</name>
<accession>H5TXH5</accession>
<dbReference type="InterPro" id="IPR029058">
    <property type="entry name" value="AB_hydrolase_fold"/>
</dbReference>
<keyword evidence="2" id="KW-0378">Hydrolase</keyword>
<dbReference type="GO" id="GO:0016020">
    <property type="term" value="C:membrane"/>
    <property type="evidence" value="ECO:0007669"/>
    <property type="project" value="TreeGrafter"/>
</dbReference>
<dbReference type="PRINTS" id="PR00111">
    <property type="entry name" value="ABHYDROLASE"/>
</dbReference>
<gene>
    <name evidence="2" type="ORF">GOSPT_034_00500</name>
</gene>
<organism evidence="2 3">
    <name type="scientific">Gordonia sputi NBRC 100414</name>
    <dbReference type="NCBI Taxonomy" id="1089453"/>
    <lineage>
        <taxon>Bacteria</taxon>
        <taxon>Bacillati</taxon>
        <taxon>Actinomycetota</taxon>
        <taxon>Actinomycetes</taxon>
        <taxon>Mycobacteriales</taxon>
        <taxon>Gordoniaceae</taxon>
        <taxon>Gordonia</taxon>
    </lineage>
</organism>
<reference evidence="2 3" key="1">
    <citation type="submission" date="2012-02" db="EMBL/GenBank/DDBJ databases">
        <title>Whole genome shotgun sequence of Gordonia sputi NBRC 100414.</title>
        <authorList>
            <person name="Yoshida I."/>
            <person name="Hosoyama A."/>
            <person name="Tsuchikane K."/>
            <person name="Katsumata H."/>
            <person name="Yamazaki S."/>
            <person name="Fujita N."/>
        </authorList>
    </citation>
    <scope>NUCLEOTIDE SEQUENCE [LARGE SCALE GENOMIC DNA]</scope>
    <source>
        <strain evidence="2 3">NBRC 100414</strain>
    </source>
</reference>
<dbReference type="Proteomes" id="UP000005845">
    <property type="component" value="Unassembled WGS sequence"/>
</dbReference>
<evidence type="ECO:0000259" key="1">
    <source>
        <dbReference type="Pfam" id="PF00561"/>
    </source>
</evidence>
<dbReference type="GO" id="GO:0016787">
    <property type="term" value="F:hydrolase activity"/>
    <property type="evidence" value="ECO:0007669"/>
    <property type="project" value="UniProtKB-KW"/>
</dbReference>
<dbReference type="SUPFAM" id="SSF53474">
    <property type="entry name" value="alpha/beta-Hydrolases"/>
    <property type="match status" value="1"/>
</dbReference>
<keyword evidence="3" id="KW-1185">Reference proteome</keyword>
<protein>
    <submittedName>
        <fullName evidence="2">Putative hydrolase</fullName>
    </submittedName>
</protein>
<dbReference type="EMBL" id="BAFC01000034">
    <property type="protein sequence ID" value="GAB38183.1"/>
    <property type="molecule type" value="Genomic_DNA"/>
</dbReference>
<dbReference type="Pfam" id="PF00561">
    <property type="entry name" value="Abhydrolase_1"/>
    <property type="match status" value="1"/>
</dbReference>
<dbReference type="InterPro" id="IPR050266">
    <property type="entry name" value="AB_hydrolase_sf"/>
</dbReference>